<proteinExistence type="predicted"/>
<dbReference type="AlphaFoldDB" id="A0A8H3W146"/>
<dbReference type="EMBL" id="WOWK01000119">
    <property type="protein sequence ID" value="KAF0317954.1"/>
    <property type="molecule type" value="Genomic_DNA"/>
</dbReference>
<dbReference type="Proteomes" id="UP000434172">
    <property type="component" value="Unassembled WGS sequence"/>
</dbReference>
<reference evidence="1 2" key="1">
    <citation type="submission" date="2019-12" db="EMBL/GenBank/DDBJ databases">
        <title>A genome sequence resource for the geographically widespread anthracnose pathogen Colletotrichum asianum.</title>
        <authorList>
            <person name="Meng Y."/>
        </authorList>
    </citation>
    <scope>NUCLEOTIDE SEQUENCE [LARGE SCALE GENOMIC DNA]</scope>
    <source>
        <strain evidence="1 2">ICMP 18580</strain>
    </source>
</reference>
<accession>A0A8H3W146</accession>
<comment type="caution">
    <text evidence="1">The sequence shown here is derived from an EMBL/GenBank/DDBJ whole genome shotgun (WGS) entry which is preliminary data.</text>
</comment>
<keyword evidence="2" id="KW-1185">Reference proteome</keyword>
<sequence length="89" mass="9631">NICDPDALSLLMALARSQRQKLMRAGGPTAENRGVSGFASYLDMSHDVRLHVHATNIPATSHDRLADFSQTSRALTCITLLAIGKIIDL</sequence>
<evidence type="ECO:0000313" key="1">
    <source>
        <dbReference type="EMBL" id="KAF0317954.1"/>
    </source>
</evidence>
<gene>
    <name evidence="1" type="ORF">GQ607_014804</name>
</gene>
<protein>
    <submittedName>
        <fullName evidence="1">Uncharacterized protein</fullName>
    </submittedName>
</protein>
<feature type="non-terminal residue" evidence="1">
    <location>
        <position position="1"/>
    </location>
</feature>
<evidence type="ECO:0000313" key="2">
    <source>
        <dbReference type="Proteomes" id="UP000434172"/>
    </source>
</evidence>
<name>A0A8H3W146_9PEZI</name>
<organism evidence="1 2">
    <name type="scientific">Colletotrichum asianum</name>
    <dbReference type="NCBI Taxonomy" id="702518"/>
    <lineage>
        <taxon>Eukaryota</taxon>
        <taxon>Fungi</taxon>
        <taxon>Dikarya</taxon>
        <taxon>Ascomycota</taxon>
        <taxon>Pezizomycotina</taxon>
        <taxon>Sordariomycetes</taxon>
        <taxon>Hypocreomycetidae</taxon>
        <taxon>Glomerellales</taxon>
        <taxon>Glomerellaceae</taxon>
        <taxon>Colletotrichum</taxon>
        <taxon>Colletotrichum gloeosporioides species complex</taxon>
    </lineage>
</organism>